<keyword evidence="6" id="KW-1185">Reference proteome</keyword>
<evidence type="ECO:0000256" key="1">
    <source>
        <dbReference type="ARBA" id="ARBA00001974"/>
    </source>
</evidence>
<dbReference type="SUPFAM" id="SSF51905">
    <property type="entry name" value="FAD/NAD(P)-binding domain"/>
    <property type="match status" value="1"/>
</dbReference>
<evidence type="ECO:0000256" key="2">
    <source>
        <dbReference type="ARBA" id="ARBA00022630"/>
    </source>
</evidence>
<dbReference type="PRINTS" id="PR00420">
    <property type="entry name" value="RNGMNOXGNASE"/>
</dbReference>
<dbReference type="RefSeq" id="WP_380120359.1">
    <property type="nucleotide sequence ID" value="NZ_JBHSIU010000041.1"/>
</dbReference>
<gene>
    <name evidence="5" type="ORF">ACFPIJ_31575</name>
</gene>
<dbReference type="InterPro" id="IPR050641">
    <property type="entry name" value="RIFMO-like"/>
</dbReference>
<sequence length="535" mass="57735">MSATIRTSVLVVGGGPVGLATAMELDHHGVATVVVEPREHVSYLRPRAKTTSPRTMELFRRWGLAATIRERAPLHIDWSKDIVFCTTVTGREVTRLTGTLGLALAGSDVTAEPGQQVAQPIVEQAMRDALDRPESNATLLLGRRAVAFDERESTVLVTLENEYGVMSTVEADYVVGADGPRSAVRTAMGAVYEGSSLPRPNISITFESAELGDLIPHGNAVQYWVLNPAAPGIVGRLDLNGTWWAIATYRPDEQDEDDAEVDAAGLVHKLLGRELPIKVIATDPWRARTLIADRFRNGRLFIAGDAAHMNPPWGGHGYNTGVGDAINLGWKLAAVVNGWAPPELLDSYEAERRPIAQRFVAAAAENGRTGPAMLAVAGLMGDGFDAVEAEVAAGIQEAKRIEFHSDGLVFGLGYSEYAEVQTTNGSDYVPVAAAGNRLPHTWLPIGQSLFDRLGPEFTLIGPSWHAAAFARHAERHGIPLAVLDDPSLGLDAFFSDRLVLVRPDQHIAWIGGPVPDAEAARILDHAIRGEWRQQP</sequence>
<dbReference type="Gene3D" id="3.50.50.60">
    <property type="entry name" value="FAD/NAD(P)-binding domain"/>
    <property type="match status" value="1"/>
</dbReference>
<dbReference type="PANTHER" id="PTHR43004">
    <property type="entry name" value="TRK SYSTEM POTASSIUM UPTAKE PROTEIN"/>
    <property type="match status" value="1"/>
</dbReference>
<proteinExistence type="predicted"/>
<evidence type="ECO:0000256" key="3">
    <source>
        <dbReference type="ARBA" id="ARBA00022827"/>
    </source>
</evidence>
<evidence type="ECO:0000313" key="6">
    <source>
        <dbReference type="Proteomes" id="UP001595912"/>
    </source>
</evidence>
<dbReference type="InterPro" id="IPR002938">
    <property type="entry name" value="FAD-bd"/>
</dbReference>
<protein>
    <submittedName>
        <fullName evidence="5">FAD-dependent monooxygenase</fullName>
    </submittedName>
</protein>
<dbReference type="GO" id="GO:0004497">
    <property type="term" value="F:monooxygenase activity"/>
    <property type="evidence" value="ECO:0007669"/>
    <property type="project" value="UniProtKB-KW"/>
</dbReference>
<keyword evidence="5" id="KW-0560">Oxidoreductase</keyword>
<dbReference type="NCBIfam" id="NF004780">
    <property type="entry name" value="PRK06126.1"/>
    <property type="match status" value="1"/>
</dbReference>
<accession>A0ABV9W3T6</accession>
<dbReference type="EMBL" id="JBHSIU010000041">
    <property type="protein sequence ID" value="MFC5002361.1"/>
    <property type="molecule type" value="Genomic_DNA"/>
</dbReference>
<keyword evidence="2" id="KW-0285">Flavoprotein</keyword>
<dbReference type="Proteomes" id="UP001595912">
    <property type="component" value="Unassembled WGS sequence"/>
</dbReference>
<organism evidence="5 6">
    <name type="scientific">Dactylosporangium cerinum</name>
    <dbReference type="NCBI Taxonomy" id="1434730"/>
    <lineage>
        <taxon>Bacteria</taxon>
        <taxon>Bacillati</taxon>
        <taxon>Actinomycetota</taxon>
        <taxon>Actinomycetes</taxon>
        <taxon>Micromonosporales</taxon>
        <taxon>Micromonosporaceae</taxon>
        <taxon>Dactylosporangium</taxon>
    </lineage>
</organism>
<evidence type="ECO:0000313" key="5">
    <source>
        <dbReference type="EMBL" id="MFC5002361.1"/>
    </source>
</evidence>
<name>A0ABV9W3T6_9ACTN</name>
<keyword evidence="5" id="KW-0503">Monooxygenase</keyword>
<dbReference type="InterPro" id="IPR036188">
    <property type="entry name" value="FAD/NAD-bd_sf"/>
</dbReference>
<dbReference type="Pfam" id="PF01494">
    <property type="entry name" value="FAD_binding_3"/>
    <property type="match status" value="1"/>
</dbReference>
<comment type="cofactor">
    <cofactor evidence="1">
        <name>FAD</name>
        <dbReference type="ChEBI" id="CHEBI:57692"/>
    </cofactor>
</comment>
<reference evidence="6" key="1">
    <citation type="journal article" date="2019" name="Int. J. Syst. Evol. Microbiol.">
        <title>The Global Catalogue of Microorganisms (GCM) 10K type strain sequencing project: providing services to taxonomists for standard genome sequencing and annotation.</title>
        <authorList>
            <consortium name="The Broad Institute Genomics Platform"/>
            <consortium name="The Broad Institute Genome Sequencing Center for Infectious Disease"/>
            <person name="Wu L."/>
            <person name="Ma J."/>
        </authorList>
    </citation>
    <scope>NUCLEOTIDE SEQUENCE [LARGE SCALE GENOMIC DNA]</scope>
    <source>
        <strain evidence="6">CGMCC 4.7152</strain>
    </source>
</reference>
<evidence type="ECO:0000259" key="4">
    <source>
        <dbReference type="Pfam" id="PF01494"/>
    </source>
</evidence>
<dbReference type="PANTHER" id="PTHR43004:SF19">
    <property type="entry name" value="BINDING MONOOXYGENASE, PUTATIVE (JCVI)-RELATED"/>
    <property type="match status" value="1"/>
</dbReference>
<comment type="caution">
    <text evidence="5">The sequence shown here is derived from an EMBL/GenBank/DDBJ whole genome shotgun (WGS) entry which is preliminary data.</text>
</comment>
<dbReference type="Gene3D" id="3.40.30.120">
    <property type="match status" value="1"/>
</dbReference>
<feature type="domain" description="FAD-binding" evidence="4">
    <location>
        <begin position="6"/>
        <end position="362"/>
    </location>
</feature>
<dbReference type="Gene3D" id="3.30.9.10">
    <property type="entry name" value="D-Amino Acid Oxidase, subunit A, domain 2"/>
    <property type="match status" value="1"/>
</dbReference>
<keyword evidence="3" id="KW-0274">FAD</keyword>